<keyword evidence="3" id="KW-0520">NAD</keyword>
<dbReference type="PANTHER" id="PTHR32009">
    <property type="entry name" value="TMV RESISTANCE PROTEIN N-LIKE"/>
    <property type="match status" value="1"/>
</dbReference>
<dbReference type="SMART" id="SM00255">
    <property type="entry name" value="TIR"/>
    <property type="match status" value="1"/>
</dbReference>
<keyword evidence="7" id="KW-1185">Reference proteome</keyword>
<dbReference type="EC" id="3.2.2.6" evidence="1"/>
<gene>
    <name evidence="6" type="ORF">DVH24_022645</name>
</gene>
<proteinExistence type="predicted"/>
<protein>
    <recommendedName>
        <fullName evidence="1">ADP-ribosyl cyclase/cyclic ADP-ribose hydrolase</fullName>
        <ecNumber evidence="1">3.2.2.6</ecNumber>
    </recommendedName>
</protein>
<evidence type="ECO:0000256" key="4">
    <source>
        <dbReference type="ARBA" id="ARBA00047304"/>
    </source>
</evidence>
<dbReference type="PANTHER" id="PTHR32009:SF39">
    <property type="entry name" value="TIR DOMAIN-CONTAINING PROTEIN"/>
    <property type="match status" value="1"/>
</dbReference>
<name>A0A498KMX4_MALDO</name>
<dbReference type="GO" id="GO:0061809">
    <property type="term" value="F:NAD+ nucleosidase activity, cyclic ADP-ribose generating"/>
    <property type="evidence" value="ECO:0007669"/>
    <property type="project" value="UniProtKB-EC"/>
</dbReference>
<comment type="caution">
    <text evidence="6">The sequence shown here is derived from an EMBL/GenBank/DDBJ whole genome shotgun (WGS) entry which is preliminary data.</text>
</comment>
<evidence type="ECO:0000256" key="3">
    <source>
        <dbReference type="ARBA" id="ARBA00023027"/>
    </source>
</evidence>
<feature type="domain" description="TIR" evidence="5">
    <location>
        <begin position="15"/>
        <end position="131"/>
    </location>
</feature>
<keyword evidence="2" id="KW-0378">Hydrolase</keyword>
<comment type="catalytic activity">
    <reaction evidence="4">
        <text>NAD(+) + H2O = ADP-D-ribose + nicotinamide + H(+)</text>
        <dbReference type="Rhea" id="RHEA:16301"/>
        <dbReference type="ChEBI" id="CHEBI:15377"/>
        <dbReference type="ChEBI" id="CHEBI:15378"/>
        <dbReference type="ChEBI" id="CHEBI:17154"/>
        <dbReference type="ChEBI" id="CHEBI:57540"/>
        <dbReference type="ChEBI" id="CHEBI:57967"/>
        <dbReference type="EC" id="3.2.2.6"/>
    </reaction>
    <physiologicalReaction direction="left-to-right" evidence="4">
        <dbReference type="Rhea" id="RHEA:16302"/>
    </physiologicalReaction>
</comment>
<evidence type="ECO:0000256" key="2">
    <source>
        <dbReference type="ARBA" id="ARBA00022801"/>
    </source>
</evidence>
<dbReference type="InterPro" id="IPR000157">
    <property type="entry name" value="TIR_dom"/>
</dbReference>
<evidence type="ECO:0000313" key="6">
    <source>
        <dbReference type="EMBL" id="RXI08501.1"/>
    </source>
</evidence>
<dbReference type="SUPFAM" id="SSF52200">
    <property type="entry name" value="Toll/Interleukin receptor TIR domain"/>
    <property type="match status" value="1"/>
</dbReference>
<dbReference type="Gene3D" id="3.40.50.10140">
    <property type="entry name" value="Toll/interleukin-1 receptor homology (TIR) domain"/>
    <property type="match status" value="1"/>
</dbReference>
<dbReference type="Pfam" id="PF01582">
    <property type="entry name" value="TIR"/>
    <property type="match status" value="1"/>
</dbReference>
<evidence type="ECO:0000259" key="5">
    <source>
        <dbReference type="PROSITE" id="PS50104"/>
    </source>
</evidence>
<dbReference type="AlphaFoldDB" id="A0A498KMX4"/>
<organism evidence="6 7">
    <name type="scientific">Malus domestica</name>
    <name type="common">Apple</name>
    <name type="synonym">Pyrus malus</name>
    <dbReference type="NCBI Taxonomy" id="3750"/>
    <lineage>
        <taxon>Eukaryota</taxon>
        <taxon>Viridiplantae</taxon>
        <taxon>Streptophyta</taxon>
        <taxon>Embryophyta</taxon>
        <taxon>Tracheophyta</taxon>
        <taxon>Spermatophyta</taxon>
        <taxon>Magnoliopsida</taxon>
        <taxon>eudicotyledons</taxon>
        <taxon>Gunneridae</taxon>
        <taxon>Pentapetalae</taxon>
        <taxon>rosids</taxon>
        <taxon>fabids</taxon>
        <taxon>Rosales</taxon>
        <taxon>Rosaceae</taxon>
        <taxon>Amygdaloideae</taxon>
        <taxon>Maleae</taxon>
        <taxon>Malus</taxon>
    </lineage>
</organism>
<dbReference type="PROSITE" id="PS50104">
    <property type="entry name" value="TIR"/>
    <property type="match status" value="1"/>
</dbReference>
<evidence type="ECO:0000256" key="1">
    <source>
        <dbReference type="ARBA" id="ARBA00011982"/>
    </source>
</evidence>
<dbReference type="Proteomes" id="UP000290289">
    <property type="component" value="Chromosome 1"/>
</dbReference>
<accession>A0A498KMX4</accession>
<reference evidence="6 7" key="1">
    <citation type="submission" date="2018-10" db="EMBL/GenBank/DDBJ databases">
        <title>A high-quality apple genome assembly.</title>
        <authorList>
            <person name="Hu J."/>
        </authorList>
    </citation>
    <scope>NUCLEOTIDE SEQUENCE [LARGE SCALE GENOMIC DNA]</scope>
    <source>
        <strain evidence="7">cv. HFTH1</strain>
        <tissue evidence="6">Young leaf</tissue>
    </source>
</reference>
<dbReference type="EMBL" id="RDQH01000327">
    <property type="protein sequence ID" value="RXI08501.1"/>
    <property type="molecule type" value="Genomic_DNA"/>
</dbReference>
<dbReference type="InterPro" id="IPR035897">
    <property type="entry name" value="Toll_tir_struct_dom_sf"/>
</dbReference>
<sequence>MAAASSSFSSSVPRWKYDVFINFRGEDTHRGFVSHLYKALYQKAINTYIDAEELRKGNDLSQLLTAIRDSSVSIVVFFSKLRIFHMVLEGARPNTGLYACKEPDGGARFLPSGSFSCLENEEAFRGSFCRA</sequence>
<evidence type="ECO:0000313" key="7">
    <source>
        <dbReference type="Proteomes" id="UP000290289"/>
    </source>
</evidence>
<dbReference type="GO" id="GO:0007165">
    <property type="term" value="P:signal transduction"/>
    <property type="evidence" value="ECO:0007669"/>
    <property type="project" value="InterPro"/>
</dbReference>